<protein>
    <submittedName>
        <fullName evidence="2">Serine hydrolase</fullName>
    </submittedName>
</protein>
<dbReference type="EMBL" id="LKTS01000035">
    <property type="protein sequence ID" value="PKD17305.1"/>
    <property type="molecule type" value="Genomic_DNA"/>
</dbReference>
<keyword evidence="3" id="KW-1185">Reference proteome</keyword>
<evidence type="ECO:0000259" key="1">
    <source>
        <dbReference type="Pfam" id="PF00144"/>
    </source>
</evidence>
<accession>A0A2N0TRE0</accession>
<comment type="caution">
    <text evidence="2">The sequence shown here is derived from an EMBL/GenBank/DDBJ whole genome shotgun (WGS) entry which is preliminary data.</text>
</comment>
<reference evidence="2 3" key="1">
    <citation type="submission" date="2015-10" db="EMBL/GenBank/DDBJ databases">
        <title>Draft genome sequence of Salegentibacter salinarum KCTC 12975.</title>
        <authorList>
            <person name="Lin W."/>
            <person name="Zheng Q."/>
        </authorList>
    </citation>
    <scope>NUCLEOTIDE SEQUENCE [LARGE SCALE GENOMIC DNA]</scope>
    <source>
        <strain evidence="2 3">KCTC 12975</strain>
    </source>
</reference>
<feature type="domain" description="Beta-lactamase-related" evidence="1">
    <location>
        <begin position="43"/>
        <end position="390"/>
    </location>
</feature>
<keyword evidence="2" id="KW-0378">Hydrolase</keyword>
<dbReference type="PANTHER" id="PTHR46825:SF9">
    <property type="entry name" value="BETA-LACTAMASE-RELATED DOMAIN-CONTAINING PROTEIN"/>
    <property type="match status" value="1"/>
</dbReference>
<dbReference type="Proteomes" id="UP000232673">
    <property type="component" value="Unassembled WGS sequence"/>
</dbReference>
<sequence length="412" mass="46038">MKNLIPLILIFALAISCKQRQISENNQSKEYSVIKDSLTSDLDKIKDKKNIVGFSASIVNENGILYNQGFGYSNLETQTKYTKNTIQNIASISKTLIGISLFKAQEMGKLDLDDPINEYLPFKVINPNHPNIPITIRHLSTHTSTIMDADNFWENTYILKKSDHPKNVSVFGYMKPPDSKIPLADFLKSLLTEKGQLYVSENFSKLKPGEKFSYSNLGATLCALVIESATETSYDKFTQENILNSLKMDNSGWSIKTVDSTNISKLYGNYESVLADYSLLSYPDGGLLTSSSDLSKLLTEFIKGYNGNGTLLSKENYKRLFEKQLAEQQIPVGTDDNFGIFLDFSKGFMGDDFKTIGHSGGDPGVVAGMFFSPETGLGRILILNTDSDFDDRIIPQFKEIWSNLNTYGSKFN</sequence>
<proteinExistence type="predicted"/>
<dbReference type="STRING" id="447422.SAMN05660903_03809"/>
<dbReference type="InterPro" id="IPR012338">
    <property type="entry name" value="Beta-lactam/transpept-like"/>
</dbReference>
<name>A0A2N0TRE0_9FLAO</name>
<organism evidence="2 3">
    <name type="scientific">Salegentibacter salinarum</name>
    <dbReference type="NCBI Taxonomy" id="447422"/>
    <lineage>
        <taxon>Bacteria</taxon>
        <taxon>Pseudomonadati</taxon>
        <taxon>Bacteroidota</taxon>
        <taxon>Flavobacteriia</taxon>
        <taxon>Flavobacteriales</taxon>
        <taxon>Flavobacteriaceae</taxon>
        <taxon>Salegentibacter</taxon>
    </lineage>
</organism>
<dbReference type="InterPro" id="IPR050491">
    <property type="entry name" value="AmpC-like"/>
</dbReference>
<dbReference type="SUPFAM" id="SSF56601">
    <property type="entry name" value="beta-lactamase/transpeptidase-like"/>
    <property type="match status" value="1"/>
</dbReference>
<evidence type="ECO:0000313" key="2">
    <source>
        <dbReference type="EMBL" id="PKD17305.1"/>
    </source>
</evidence>
<dbReference type="GO" id="GO:0016787">
    <property type="term" value="F:hydrolase activity"/>
    <property type="evidence" value="ECO:0007669"/>
    <property type="project" value="UniProtKB-KW"/>
</dbReference>
<dbReference type="PANTHER" id="PTHR46825">
    <property type="entry name" value="D-ALANYL-D-ALANINE-CARBOXYPEPTIDASE/ENDOPEPTIDASE AMPH"/>
    <property type="match status" value="1"/>
</dbReference>
<evidence type="ECO:0000313" key="3">
    <source>
        <dbReference type="Proteomes" id="UP000232673"/>
    </source>
</evidence>
<gene>
    <name evidence="2" type="ORF">APR41_18580</name>
</gene>
<dbReference type="Gene3D" id="3.40.710.10">
    <property type="entry name" value="DD-peptidase/beta-lactamase superfamily"/>
    <property type="match status" value="1"/>
</dbReference>
<dbReference type="Pfam" id="PF00144">
    <property type="entry name" value="Beta-lactamase"/>
    <property type="match status" value="1"/>
</dbReference>
<dbReference type="PROSITE" id="PS51257">
    <property type="entry name" value="PROKAR_LIPOPROTEIN"/>
    <property type="match status" value="1"/>
</dbReference>
<dbReference type="AlphaFoldDB" id="A0A2N0TRE0"/>
<dbReference type="OrthoDB" id="846150at2"/>
<dbReference type="InterPro" id="IPR001466">
    <property type="entry name" value="Beta-lactam-related"/>
</dbReference>